<evidence type="ECO:0000313" key="3">
    <source>
        <dbReference type="RefSeq" id="XP_014002366.1"/>
    </source>
</evidence>
<accession>A0A1S3MHK5</accession>
<dbReference type="PANTHER" id="PTHR46599">
    <property type="entry name" value="PIGGYBAC TRANSPOSABLE ELEMENT-DERIVED PROTEIN 4"/>
    <property type="match status" value="1"/>
</dbReference>
<dbReference type="Pfam" id="PF13843">
    <property type="entry name" value="DDE_Tnp_1_7"/>
    <property type="match status" value="1"/>
</dbReference>
<dbReference type="AlphaFoldDB" id="A0A1S3MHK5"/>
<protein>
    <recommendedName>
        <fullName evidence="1">PiggyBac transposable element-derived protein domain-containing protein</fullName>
    </recommendedName>
</protein>
<proteinExistence type="predicted"/>
<reference evidence="3" key="1">
    <citation type="submission" date="2025-08" db="UniProtKB">
        <authorList>
            <consortium name="RefSeq"/>
        </authorList>
    </citation>
    <scope>IDENTIFICATION</scope>
</reference>
<keyword evidence="2" id="KW-1185">Reference proteome</keyword>
<sequence length="242" mass="28073">MLFNTTFSPNILQEWRMQMIWMMPFGSHPSRSRSSSPTATSITHLMVLHPLFIDFLKKKIVACGTIRTNRIGFPKTKVNDMTKTVERGTIRWIRTNKYLFVKWKDTREVTMLTTQHKACNNNHVSRRVKKEKRLNSCFCEGLQDGQSRRSSPSLPVAFREQLVLEMAELGDQSNLTTITRHPTQGERSVAIQKHAKRQNEELQALRKTQGGNARSSVRNASSLFFLAKRDCFKDYDDMHKLR</sequence>
<organism evidence="2 3">
    <name type="scientific">Salmo salar</name>
    <name type="common">Atlantic salmon</name>
    <dbReference type="NCBI Taxonomy" id="8030"/>
    <lineage>
        <taxon>Eukaryota</taxon>
        <taxon>Metazoa</taxon>
        <taxon>Chordata</taxon>
        <taxon>Craniata</taxon>
        <taxon>Vertebrata</taxon>
        <taxon>Euteleostomi</taxon>
        <taxon>Actinopterygii</taxon>
        <taxon>Neopterygii</taxon>
        <taxon>Teleostei</taxon>
        <taxon>Protacanthopterygii</taxon>
        <taxon>Salmoniformes</taxon>
        <taxon>Salmonidae</taxon>
        <taxon>Salmoninae</taxon>
        <taxon>Salmo</taxon>
    </lineage>
</organism>
<dbReference type="InterPro" id="IPR029526">
    <property type="entry name" value="PGBD"/>
</dbReference>
<dbReference type="GeneID" id="106572581"/>
<feature type="domain" description="PiggyBac transposable element-derived protein" evidence="1">
    <location>
        <begin position="51"/>
        <end position="131"/>
    </location>
</feature>
<gene>
    <name evidence="3" type="primary">LOC106572581</name>
</gene>
<dbReference type="KEGG" id="sasa:106572581"/>
<evidence type="ECO:0000259" key="1">
    <source>
        <dbReference type="Pfam" id="PF13843"/>
    </source>
</evidence>
<name>A0A1S3MHK5_SALSA</name>
<dbReference type="RefSeq" id="XP_014002366.1">
    <property type="nucleotide sequence ID" value="XM_014146891.2"/>
</dbReference>
<dbReference type="Proteomes" id="UP001652741">
    <property type="component" value="Chromosome ssa15"/>
</dbReference>
<evidence type="ECO:0000313" key="2">
    <source>
        <dbReference type="Proteomes" id="UP001652741"/>
    </source>
</evidence>
<dbReference type="PANTHER" id="PTHR46599:SF3">
    <property type="entry name" value="PIGGYBAC TRANSPOSABLE ELEMENT-DERIVED PROTEIN 4"/>
    <property type="match status" value="1"/>
</dbReference>